<feature type="transmembrane region" description="Helical" evidence="1">
    <location>
        <begin position="1549"/>
        <end position="1573"/>
    </location>
</feature>
<accession>A6NY96</accession>
<reference evidence="2 3" key="1">
    <citation type="submission" date="2007-04" db="EMBL/GenBank/DDBJ databases">
        <authorList>
            <person name="Fulton L."/>
            <person name="Clifton S."/>
            <person name="Fulton B."/>
            <person name="Xu J."/>
            <person name="Minx P."/>
            <person name="Pepin K.H."/>
            <person name="Johnson M."/>
            <person name="Thiruvilangam P."/>
            <person name="Bhonagiri V."/>
            <person name="Nash W.E."/>
            <person name="Mardis E.R."/>
            <person name="Wilson R.K."/>
        </authorList>
    </citation>
    <scope>NUCLEOTIDE SEQUENCE [LARGE SCALE GENOMIC DNA]</scope>
    <source>
        <strain evidence="2 3">ATCC 29799</strain>
    </source>
</reference>
<feature type="transmembrane region" description="Helical" evidence="1">
    <location>
        <begin position="1517"/>
        <end position="1537"/>
    </location>
</feature>
<name>A6NY96_9FIRM</name>
<evidence type="ECO:0000313" key="2">
    <source>
        <dbReference type="EMBL" id="EDM99266.1"/>
    </source>
</evidence>
<keyword evidence="1" id="KW-0812">Transmembrane</keyword>
<dbReference type="EMBL" id="AAXG02000028">
    <property type="protein sequence ID" value="EDM99266.1"/>
    <property type="molecule type" value="Genomic_DNA"/>
</dbReference>
<reference evidence="2 3" key="2">
    <citation type="submission" date="2007-06" db="EMBL/GenBank/DDBJ databases">
        <title>Draft genome sequence of Pseudoflavonifractor capillosus ATCC 29799.</title>
        <authorList>
            <person name="Sudarsanam P."/>
            <person name="Ley R."/>
            <person name="Guruge J."/>
            <person name="Turnbaugh P.J."/>
            <person name="Mahowald M."/>
            <person name="Liep D."/>
            <person name="Gordon J."/>
        </authorList>
    </citation>
    <scope>NUCLEOTIDE SEQUENCE [LARGE SCALE GENOMIC DNA]</scope>
    <source>
        <strain evidence="2 3">ATCC 29799</strain>
    </source>
</reference>
<feature type="transmembrane region" description="Helical" evidence="1">
    <location>
        <begin position="1082"/>
        <end position="1105"/>
    </location>
</feature>
<gene>
    <name evidence="2" type="ORF">BACCAP_03195</name>
</gene>
<comment type="caution">
    <text evidence="2">The sequence shown here is derived from an EMBL/GenBank/DDBJ whole genome shotgun (WGS) entry which is preliminary data.</text>
</comment>
<keyword evidence="1" id="KW-1133">Transmembrane helix</keyword>
<protein>
    <submittedName>
        <fullName evidence="2">Uncharacterized protein</fullName>
    </submittedName>
</protein>
<evidence type="ECO:0000313" key="3">
    <source>
        <dbReference type="Proteomes" id="UP000003639"/>
    </source>
</evidence>
<organism evidence="2 3">
    <name type="scientific">Pseudoflavonifractor capillosus ATCC 29799</name>
    <dbReference type="NCBI Taxonomy" id="411467"/>
    <lineage>
        <taxon>Bacteria</taxon>
        <taxon>Bacillati</taxon>
        <taxon>Bacillota</taxon>
        <taxon>Clostridia</taxon>
        <taxon>Eubacteriales</taxon>
        <taxon>Oscillospiraceae</taxon>
        <taxon>Pseudoflavonifractor</taxon>
    </lineage>
</organism>
<dbReference type="Proteomes" id="UP000003639">
    <property type="component" value="Unassembled WGS sequence"/>
</dbReference>
<sequence>MKRIVSAFLLVVVVLGLLPIHAFALIKEDVLSGTVYVADDVVTFPGYGWGDEATNSSSPGKFVAQETADGLAVYALSSTALQNRVLDLSKVKGSDTYLAPWDMELLSNKNNWSAKTLKSMSGDTYAITMGSSLRFLYELYLVNHADYTKSITADSIKAGSVDFSACKVYLTQAPGMGWTLHEPPYSVVDYARGIAPYSMVYWNGSWVDINSITLDVVRRYNPNSGDEANKNTLAMLVWLKQIGAFEKTNIQLFSDVDSAAQEIWKKFDLSSAVVDETLQEAKDQLGDPPPDTASFKEKAIWSARAYVVYKQSGAANPEAGLPVTKDQVLSSNELTDLEKYTIASLFNLLDFAPPSTTHITVEGASAAPPIDATTEAYALNKYNSLAASESLNNDYLRMEALLYKIQATMGLASKLLSSSDGQATAGSVTKQGIEDFRSVAFGDSMADVSKYMFADVTDVKSPHLGNAVNTEWLYYLMVSYNEFAAYGTTLIKNLAPLIVEGQTVFSGYAKDLSAIKALYETASWLDDPVIWEVWNTSNKHTDVGGTNYNSLKAIYDYLLSVNAFDAIDSYDPSSVSSPLKYFFGRTGDATSGGGWQLSSDMRTGIAASTSYLPMKTNLYDPYTFSGIVDTSWLVNFHSKFGYNRKALYIDTNVDSAVNFQRTGTRGSLRVCTLQDLLSADKDIVLYLDDNLYNVNVLADLTDKAFNRLDNVDGASSTREWWQKMGDAIVGIWDVSMENIAKTAESTTYSSTVQNQYSNEAGNKDGKWNTFFLSADEDGATSSSSTALHYLKPDDLWDDQTGAVYSDGKHEASSYTPLTAFAVLSAVYADSELFNSLNSVLNKNTPVFISSPTMPYVEGADKDERQSIYNYLLLKNLDSQMSIDYATNLDMTSPVYMDVYGNILTESGLVVVPAAANATLWNSSYSPYNAAFLSTYGDDFLLEYDEKATEFNKVFDGVLAPVDGYWRLASIKVVGGNIDLARLSTADKDSLSAITEIFKADLYKPQGIYSKSLWEMIITEVLRGAPIEHINKDFEGLNLSHRVTKNGLVIAEKLEFLVNALSAKGTNTTLSIPNPAYMDGIEYVVFFAFKILILAILVIWMVTIYADAVGGGVNFRTGAKCLGAVLLVLSLIVGVPAAFELSYYQSNKLLLQEETEYLMMLNLEKSESGQEIGISSIHEPDTNTTLYLKLADVQIPWWDLLPKIIISSSANNLEALYAEYEGQHPISGAKDVTVLNDAVYISTDKLFGSSSITFSPTLKTMWQQSSGDTPASYYTPYYYFLEQLINKTNTWVKANNYYSYTTKVQRGGKLKTLGYVQPYFTSEQFMQEGMDYFGLYTLYDATPPMVYTDELLLGDSELSAVRASQWCNLNMSEDARIARIEKLNQYAREWVARHKELLGKVTDETFLKCMALSCAMEHNRLFNTMRADNLEIYELSNEDLMRLSIADHDTVMKSSTMSYARFVFTVGGTPAVYAAAFLTLVNFLSSWVKPIATLVVFCITCISIFVFKLILRKNNNSIYGYICTILLMCSVNVLGSVFLKLSMYIPSTGLPPTVCILVQIVVQCAYIYALLWVIKTAVKDWRNVGFERYNSGFNKLTRQHQYSVEVDTPKQKNGWDYYNALVERQRRRRRSL</sequence>
<feature type="transmembrane region" description="Helical" evidence="1">
    <location>
        <begin position="1461"/>
        <end position="1484"/>
    </location>
</feature>
<dbReference type="STRING" id="411467.BACCAP_03195"/>
<keyword evidence="3" id="KW-1185">Reference proteome</keyword>
<feature type="transmembrane region" description="Helical" evidence="1">
    <location>
        <begin position="1490"/>
        <end position="1510"/>
    </location>
</feature>
<dbReference type="RefSeq" id="WP_006573703.1">
    <property type="nucleotide sequence ID" value="NZ_AAXG02000028.1"/>
</dbReference>
<proteinExistence type="predicted"/>
<evidence type="ECO:0000256" key="1">
    <source>
        <dbReference type="SAM" id="Phobius"/>
    </source>
</evidence>
<keyword evidence="1" id="KW-0472">Membrane</keyword>